<name>A0A7G2CIX6_9TRYP</name>
<dbReference type="VEuPathDB" id="TriTrypDB:ADEAN_000731000"/>
<feature type="transmembrane region" description="Helical" evidence="1">
    <location>
        <begin position="51"/>
        <end position="71"/>
    </location>
</feature>
<dbReference type="EMBL" id="LR877159">
    <property type="protein sequence ID" value="CAD2219798.1"/>
    <property type="molecule type" value="Genomic_DNA"/>
</dbReference>
<dbReference type="PANTHER" id="PTHR40741">
    <property type="entry name" value="AMASTIN-RELATED"/>
    <property type="match status" value="1"/>
</dbReference>
<evidence type="ECO:0000256" key="1">
    <source>
        <dbReference type="SAM" id="Phobius"/>
    </source>
</evidence>
<keyword evidence="1" id="KW-1133">Transmembrane helix</keyword>
<feature type="transmembrane region" description="Helical" evidence="1">
    <location>
        <begin position="9"/>
        <end position="31"/>
    </location>
</feature>
<accession>A0A7G2CIX6</accession>
<gene>
    <name evidence="2" type="ORF">ADEAN_000731000</name>
</gene>
<keyword evidence="1" id="KW-0472">Membrane</keyword>
<dbReference type="Proteomes" id="UP000515908">
    <property type="component" value="Chromosome 15"/>
</dbReference>
<evidence type="ECO:0000313" key="2">
    <source>
        <dbReference type="EMBL" id="CAD2219798.1"/>
    </source>
</evidence>
<reference evidence="2 3" key="1">
    <citation type="submission" date="2020-08" db="EMBL/GenBank/DDBJ databases">
        <authorList>
            <person name="Newling K."/>
            <person name="Davey J."/>
            <person name="Forrester S."/>
        </authorList>
    </citation>
    <scope>NUCLEOTIDE SEQUENCE [LARGE SCALE GENOMIC DNA]</scope>
    <source>
        <strain evidence="3">Crithidia deanei Carvalho (ATCC PRA-265)</strain>
    </source>
</reference>
<keyword evidence="3" id="KW-1185">Reference proteome</keyword>
<protein>
    <submittedName>
        <fullName evidence="2">Uncharacterized protein</fullName>
    </submittedName>
</protein>
<dbReference type="PANTHER" id="PTHR40741:SF2">
    <property type="entry name" value="AMASTIN"/>
    <property type="match status" value="1"/>
</dbReference>
<sequence>MEHVVRMPLALYSFLAAGAEAASLGIVLHLYSIGWCGAQSLEKQGYKLSTGFALMLVSTLLSLASSVLAMMRFKCCR</sequence>
<keyword evidence="1" id="KW-0812">Transmembrane</keyword>
<dbReference type="AlphaFoldDB" id="A0A7G2CIX6"/>
<organism evidence="2 3">
    <name type="scientific">Angomonas deanei</name>
    <dbReference type="NCBI Taxonomy" id="59799"/>
    <lineage>
        <taxon>Eukaryota</taxon>
        <taxon>Discoba</taxon>
        <taxon>Euglenozoa</taxon>
        <taxon>Kinetoplastea</taxon>
        <taxon>Metakinetoplastina</taxon>
        <taxon>Trypanosomatida</taxon>
        <taxon>Trypanosomatidae</taxon>
        <taxon>Strigomonadinae</taxon>
        <taxon>Angomonas</taxon>
    </lineage>
</organism>
<evidence type="ECO:0000313" key="3">
    <source>
        <dbReference type="Proteomes" id="UP000515908"/>
    </source>
</evidence>
<proteinExistence type="predicted"/>